<dbReference type="Pfam" id="PF00024">
    <property type="entry name" value="PAN_1"/>
    <property type="match status" value="1"/>
</dbReference>
<dbReference type="EMBL" id="JAWQEG010007571">
    <property type="protein sequence ID" value="KAK3852137.1"/>
    <property type="molecule type" value="Genomic_DNA"/>
</dbReference>
<evidence type="ECO:0000313" key="4">
    <source>
        <dbReference type="Proteomes" id="UP001286313"/>
    </source>
</evidence>
<sequence>MYVLRVSSFLVVVMALLLSLTIVEGQQRTRQRKQQLVAKRPASPRSELLCDGDVSFELITGFVYSSAEDIIDSKIGTLMLSECMEQCHKNPRCQALNFETGLCVIFQTAAGEDSGKEKDLRIKLVWTDYSSSLYVYCVMWLK</sequence>
<evidence type="ECO:0000256" key="1">
    <source>
        <dbReference type="SAM" id="SignalP"/>
    </source>
</evidence>
<feature type="signal peptide" evidence="1">
    <location>
        <begin position="1"/>
        <end position="25"/>
    </location>
</feature>
<dbReference type="AlphaFoldDB" id="A0AAE1BL62"/>
<evidence type="ECO:0000259" key="2">
    <source>
        <dbReference type="PROSITE" id="PS50948"/>
    </source>
</evidence>
<dbReference type="PROSITE" id="PS50948">
    <property type="entry name" value="PAN"/>
    <property type="match status" value="1"/>
</dbReference>
<reference evidence="3" key="1">
    <citation type="submission" date="2023-10" db="EMBL/GenBank/DDBJ databases">
        <title>Genome assemblies of two species of porcelain crab, Petrolisthes cinctipes and Petrolisthes manimaculis (Anomura: Porcellanidae).</title>
        <authorList>
            <person name="Angst P."/>
        </authorList>
    </citation>
    <scope>NUCLEOTIDE SEQUENCE</scope>
    <source>
        <strain evidence="3">PB745_01</strain>
        <tissue evidence="3">Gill</tissue>
    </source>
</reference>
<dbReference type="InterPro" id="IPR003609">
    <property type="entry name" value="Pan_app"/>
</dbReference>
<comment type="caution">
    <text evidence="3">The sequence shown here is derived from an EMBL/GenBank/DDBJ whole genome shotgun (WGS) entry which is preliminary data.</text>
</comment>
<proteinExistence type="predicted"/>
<keyword evidence="4" id="KW-1185">Reference proteome</keyword>
<feature type="domain" description="Apple" evidence="2">
    <location>
        <begin position="50"/>
        <end position="125"/>
    </location>
</feature>
<accession>A0AAE1BL62</accession>
<protein>
    <recommendedName>
        <fullName evidence="2">Apple domain-containing protein</fullName>
    </recommendedName>
</protein>
<organism evidence="3 4">
    <name type="scientific">Petrolisthes cinctipes</name>
    <name type="common">Flat porcelain crab</name>
    <dbReference type="NCBI Taxonomy" id="88211"/>
    <lineage>
        <taxon>Eukaryota</taxon>
        <taxon>Metazoa</taxon>
        <taxon>Ecdysozoa</taxon>
        <taxon>Arthropoda</taxon>
        <taxon>Crustacea</taxon>
        <taxon>Multicrustacea</taxon>
        <taxon>Malacostraca</taxon>
        <taxon>Eumalacostraca</taxon>
        <taxon>Eucarida</taxon>
        <taxon>Decapoda</taxon>
        <taxon>Pleocyemata</taxon>
        <taxon>Anomura</taxon>
        <taxon>Galatheoidea</taxon>
        <taxon>Porcellanidae</taxon>
        <taxon>Petrolisthes</taxon>
    </lineage>
</organism>
<dbReference type="Proteomes" id="UP001286313">
    <property type="component" value="Unassembled WGS sequence"/>
</dbReference>
<name>A0AAE1BL62_PETCI</name>
<keyword evidence="1" id="KW-0732">Signal</keyword>
<gene>
    <name evidence="3" type="ORF">Pcinc_041259</name>
</gene>
<feature type="chain" id="PRO_5042111258" description="Apple domain-containing protein" evidence="1">
    <location>
        <begin position="26"/>
        <end position="142"/>
    </location>
</feature>
<evidence type="ECO:0000313" key="3">
    <source>
        <dbReference type="EMBL" id="KAK3852137.1"/>
    </source>
</evidence>